<evidence type="ECO:0000259" key="15">
    <source>
        <dbReference type="Pfam" id="PF02563"/>
    </source>
</evidence>
<dbReference type="GO" id="GO:0006811">
    <property type="term" value="P:monoatomic ion transport"/>
    <property type="evidence" value="ECO:0007669"/>
    <property type="project" value="UniProtKB-KW"/>
</dbReference>
<sequence>MTKLKPQKALMSRVRLLALSLLLVTPAIIAQSINLTPEQLAQLQALSAEQRQVFLTNRGSSSGAQPQLVQPIEILPRTVNSSSQDGIAENADSRLGQESLAQDIQLQETGALLEQFGYSLFAGSPTTFAPATDIPVPANYIMGPGDTVILQLYGQQNVTHELVITREGMMLFPEIGPIAVAGLNFNELRAQINEIVSSQLIGQRAAVTLGALRSIRIFVLGEAYRPGSYTVSSLSTMTNALLVSGGITNVGSLRHVQLRRQGETVSELDLYDLLLQGDTSADVRLLPDDVLFIPPIGNTVGIAGEVIRPAIYELREERTVEEVVALSGGLLPTAFLGASRIERIDARGNRTLIDVDLATTEGQQLGVSNGDVIQVYSILDRLENVVLTEGHLRRPGGFQWREGLRISDVIPSLGALLPNPDTRYALVITEFPPTGILEVERVNLFAAITNPGSVDDLILQPRDRIVTFAANGDRQQSITTLLEELNAQARFDAPAAVVSVQGSVRFPGDYPLLRSMTISDLLDSASGLLENADVRYGLLVRNRDTRGNIEVISAIDSSRTGIDHDRSLQAGDALYIFNAGGGRDELLDSVITQLRTQADSIERSRLVKVSGQVKFPGEYPLVNGMTVEDLILASGGYTESALIGSAEITRYYVNGDSGRQVDHLNINLNSSGALGQNLRLAEFDNLSVKQLPNWTNAETVEISGEVISPGIYSISKGDTFSSVLARAGGLTSFADANASILLRATLRERERELLDQYEEELQSDIAAVALGDAGDEGEQTDVLEVGQRLLKQVADAEPLGRLIIDLPLLIAGATSEDVIARNGDQLFIPRTRQEISIMGEVGYPTSHLYNPDLSVSDYIDLSGGLTQRSDAGRTYIIKANGRVVSYNSSRWFFEKESTLEAGDTIVVPFDVEPTNYLVTWSSVSQILFNLATSVLAIESVGN</sequence>
<keyword evidence="11" id="KW-0472">Membrane</keyword>
<dbReference type="Pfam" id="PF10531">
    <property type="entry name" value="SLBB"/>
    <property type="match status" value="4"/>
</dbReference>
<evidence type="ECO:0000259" key="17">
    <source>
        <dbReference type="Pfam" id="PF22461"/>
    </source>
</evidence>
<keyword evidence="8" id="KW-0625">Polysaccharide transport</keyword>
<dbReference type="InterPro" id="IPR049712">
    <property type="entry name" value="Poly_export"/>
</dbReference>
<feature type="domain" description="SLBB" evidence="17">
    <location>
        <begin position="216"/>
        <end position="293"/>
    </location>
</feature>
<feature type="domain" description="Soluble ligand binding" evidence="16">
    <location>
        <begin position="700"/>
        <end position="743"/>
    </location>
</feature>
<evidence type="ECO:0000256" key="10">
    <source>
        <dbReference type="ARBA" id="ARBA00023114"/>
    </source>
</evidence>
<dbReference type="InterPro" id="IPR019554">
    <property type="entry name" value="Soluble_ligand-bd"/>
</dbReference>
<dbReference type="EMBL" id="NVVJ01000102">
    <property type="protein sequence ID" value="PCJ18119.1"/>
    <property type="molecule type" value="Genomic_DNA"/>
</dbReference>
<evidence type="ECO:0000256" key="5">
    <source>
        <dbReference type="ARBA" id="ARBA00022597"/>
    </source>
</evidence>
<keyword evidence="3" id="KW-0813">Transport</keyword>
<dbReference type="Gene3D" id="3.10.560.10">
    <property type="entry name" value="Outer membrane lipoprotein wza domain like"/>
    <property type="match status" value="7"/>
</dbReference>
<dbReference type="Pfam" id="PF02563">
    <property type="entry name" value="Poly_export"/>
    <property type="match status" value="1"/>
</dbReference>
<evidence type="ECO:0000256" key="1">
    <source>
        <dbReference type="ARBA" id="ARBA00004571"/>
    </source>
</evidence>
<evidence type="ECO:0000256" key="8">
    <source>
        <dbReference type="ARBA" id="ARBA00023047"/>
    </source>
</evidence>
<evidence type="ECO:0000313" key="18">
    <source>
        <dbReference type="EMBL" id="PCJ18119.1"/>
    </source>
</evidence>
<keyword evidence="5" id="KW-0762">Sugar transport</keyword>
<proteinExistence type="inferred from homology"/>
<evidence type="ECO:0000313" key="19">
    <source>
        <dbReference type="Proteomes" id="UP000218327"/>
    </source>
</evidence>
<feature type="domain" description="Soluble ligand binding" evidence="16">
    <location>
        <begin position="300"/>
        <end position="351"/>
    </location>
</feature>
<evidence type="ECO:0000256" key="3">
    <source>
        <dbReference type="ARBA" id="ARBA00022448"/>
    </source>
</evidence>
<dbReference type="GO" id="GO:0009279">
    <property type="term" value="C:cell outer membrane"/>
    <property type="evidence" value="ECO:0007669"/>
    <property type="project" value="UniProtKB-SubCell"/>
</dbReference>
<dbReference type="InterPro" id="IPR003715">
    <property type="entry name" value="Poly_export_N"/>
</dbReference>
<keyword evidence="9" id="KW-0406">Ion transport</keyword>
<organism evidence="18 19">
    <name type="scientific">SAR86 cluster bacterium</name>
    <dbReference type="NCBI Taxonomy" id="2030880"/>
    <lineage>
        <taxon>Bacteria</taxon>
        <taxon>Pseudomonadati</taxon>
        <taxon>Pseudomonadota</taxon>
        <taxon>Gammaproteobacteria</taxon>
        <taxon>SAR86 cluster</taxon>
    </lineage>
</organism>
<evidence type="ECO:0000256" key="13">
    <source>
        <dbReference type="ARBA" id="ARBA00023237"/>
    </source>
</evidence>
<gene>
    <name evidence="18" type="ORF">COA96_17240</name>
</gene>
<dbReference type="GO" id="GO:0046930">
    <property type="term" value="C:pore complex"/>
    <property type="evidence" value="ECO:0007669"/>
    <property type="project" value="UniProtKB-KW"/>
</dbReference>
<dbReference type="Proteomes" id="UP000218327">
    <property type="component" value="Unassembled WGS sequence"/>
</dbReference>
<dbReference type="PANTHER" id="PTHR33619">
    <property type="entry name" value="POLYSACCHARIDE EXPORT PROTEIN GFCE-RELATED"/>
    <property type="match status" value="1"/>
</dbReference>
<evidence type="ECO:0000256" key="9">
    <source>
        <dbReference type="ARBA" id="ARBA00023065"/>
    </source>
</evidence>
<dbReference type="GO" id="GO:0015159">
    <property type="term" value="F:polysaccharide transmembrane transporter activity"/>
    <property type="evidence" value="ECO:0007669"/>
    <property type="project" value="InterPro"/>
</dbReference>
<keyword evidence="12" id="KW-0564">Palmitate</keyword>
<evidence type="ECO:0008006" key="20">
    <source>
        <dbReference type="Google" id="ProtNLM"/>
    </source>
</evidence>
<evidence type="ECO:0000256" key="12">
    <source>
        <dbReference type="ARBA" id="ARBA00023139"/>
    </source>
</evidence>
<evidence type="ECO:0000256" key="14">
    <source>
        <dbReference type="ARBA" id="ARBA00023288"/>
    </source>
</evidence>
<dbReference type="InterPro" id="IPR054765">
    <property type="entry name" value="SLBB_dom"/>
</dbReference>
<dbReference type="GO" id="GO:0015288">
    <property type="term" value="F:porin activity"/>
    <property type="evidence" value="ECO:0007669"/>
    <property type="project" value="UniProtKB-KW"/>
</dbReference>
<dbReference type="PANTHER" id="PTHR33619:SF3">
    <property type="entry name" value="POLYSACCHARIDE EXPORT PROTEIN GFCE-RELATED"/>
    <property type="match status" value="1"/>
</dbReference>
<dbReference type="AlphaFoldDB" id="A0A2A5AFV2"/>
<feature type="domain" description="Soluble ligand binding" evidence="16">
    <location>
        <begin position="837"/>
        <end position="884"/>
    </location>
</feature>
<dbReference type="Pfam" id="PF22461">
    <property type="entry name" value="SLBB_2"/>
    <property type="match status" value="2"/>
</dbReference>
<evidence type="ECO:0000256" key="6">
    <source>
        <dbReference type="ARBA" id="ARBA00022692"/>
    </source>
</evidence>
<accession>A0A2A5AFV2</accession>
<evidence type="ECO:0000256" key="7">
    <source>
        <dbReference type="ARBA" id="ARBA00022729"/>
    </source>
</evidence>
<evidence type="ECO:0000256" key="11">
    <source>
        <dbReference type="ARBA" id="ARBA00023136"/>
    </source>
</evidence>
<comment type="similarity">
    <text evidence="2">Belongs to the BexD/CtrA/VexA family.</text>
</comment>
<comment type="subcellular location">
    <subcellularLocation>
        <location evidence="1">Cell outer membrane</location>
        <topology evidence="1">Multi-pass membrane protein</topology>
    </subcellularLocation>
</comment>
<keyword evidence="14" id="KW-0449">Lipoprotein</keyword>
<keyword evidence="4" id="KW-1134">Transmembrane beta strand</keyword>
<name>A0A2A5AFV2_9GAMM</name>
<reference evidence="19" key="1">
    <citation type="submission" date="2017-08" db="EMBL/GenBank/DDBJ databases">
        <title>A dynamic microbial community with high functional redundancy inhabits the cold, oxic subseafloor aquifer.</title>
        <authorList>
            <person name="Tully B.J."/>
            <person name="Wheat C.G."/>
            <person name="Glazer B.T."/>
            <person name="Huber J.A."/>
        </authorList>
    </citation>
    <scope>NUCLEOTIDE SEQUENCE [LARGE SCALE GENOMIC DNA]</scope>
</reference>
<evidence type="ECO:0000256" key="4">
    <source>
        <dbReference type="ARBA" id="ARBA00022452"/>
    </source>
</evidence>
<keyword evidence="10" id="KW-0626">Porin</keyword>
<keyword evidence="6" id="KW-0812">Transmembrane</keyword>
<comment type="caution">
    <text evidence="18">The sequence shown here is derived from an EMBL/GenBank/DDBJ whole genome shotgun (WGS) entry which is preliminary data.</text>
</comment>
<feature type="domain" description="Soluble ligand binding" evidence="16">
    <location>
        <begin position="607"/>
        <end position="653"/>
    </location>
</feature>
<feature type="domain" description="Polysaccharide export protein N-terminal" evidence="15">
    <location>
        <begin position="135"/>
        <end position="204"/>
    </location>
</feature>
<evidence type="ECO:0000256" key="2">
    <source>
        <dbReference type="ARBA" id="ARBA00009450"/>
    </source>
</evidence>
<protein>
    <recommendedName>
        <fullName evidence="20">Sugar transporter</fullName>
    </recommendedName>
</protein>
<evidence type="ECO:0000259" key="16">
    <source>
        <dbReference type="Pfam" id="PF10531"/>
    </source>
</evidence>
<feature type="domain" description="SLBB" evidence="17">
    <location>
        <begin position="498"/>
        <end position="576"/>
    </location>
</feature>
<keyword evidence="13" id="KW-0998">Cell outer membrane</keyword>
<keyword evidence="7" id="KW-0732">Signal</keyword>